<evidence type="ECO:0000259" key="2">
    <source>
        <dbReference type="Pfam" id="PF11127"/>
    </source>
</evidence>
<proteinExistence type="predicted"/>
<comment type="caution">
    <text evidence="3">The sequence shown here is derived from an EMBL/GenBank/DDBJ whole genome shotgun (WGS) entry which is preliminary data.</text>
</comment>
<gene>
    <name evidence="3" type="ORF">FSC37_20425</name>
</gene>
<dbReference type="EMBL" id="VOPW01000001">
    <property type="protein sequence ID" value="TXC67221.1"/>
    <property type="molecule type" value="Genomic_DNA"/>
</dbReference>
<accession>A0A5C6U548</accession>
<keyword evidence="1" id="KW-0812">Transmembrane</keyword>
<feature type="transmembrane region" description="Helical" evidence="1">
    <location>
        <begin position="12"/>
        <end position="35"/>
    </location>
</feature>
<keyword evidence="1" id="KW-1133">Transmembrane helix</keyword>
<protein>
    <submittedName>
        <fullName evidence="3">DUF2892 domain-containing protein</fullName>
    </submittedName>
</protein>
<dbReference type="Pfam" id="PF11127">
    <property type="entry name" value="YgaP-like_TM"/>
    <property type="match status" value="1"/>
</dbReference>
<sequence>MKTNEGTIDRALRILAGLVLIALAATGTVGVWGWIGIVPLATGLIGWCPAYTLLGINTCPMKTQVK</sequence>
<dbReference type="AlphaFoldDB" id="A0A5C6U548"/>
<feature type="domain" description="Inner membrane protein YgaP-like transmembrane" evidence="2">
    <location>
        <begin position="1"/>
        <end position="62"/>
    </location>
</feature>
<feature type="transmembrane region" description="Helical" evidence="1">
    <location>
        <begin position="41"/>
        <end position="59"/>
    </location>
</feature>
<evidence type="ECO:0000313" key="3">
    <source>
        <dbReference type="EMBL" id="TXC67221.1"/>
    </source>
</evidence>
<evidence type="ECO:0000256" key="1">
    <source>
        <dbReference type="SAM" id="Phobius"/>
    </source>
</evidence>
<organism evidence="3 4">
    <name type="scientific">Piscinibacter aquaticus</name>
    <dbReference type="NCBI Taxonomy" id="392597"/>
    <lineage>
        <taxon>Bacteria</taxon>
        <taxon>Pseudomonadati</taxon>
        <taxon>Pseudomonadota</taxon>
        <taxon>Betaproteobacteria</taxon>
        <taxon>Burkholderiales</taxon>
        <taxon>Sphaerotilaceae</taxon>
        <taxon>Piscinibacter</taxon>
    </lineage>
</organism>
<name>A0A5C6U548_9BURK</name>
<evidence type="ECO:0000313" key="4">
    <source>
        <dbReference type="Proteomes" id="UP000321832"/>
    </source>
</evidence>
<dbReference type="Proteomes" id="UP000321832">
    <property type="component" value="Unassembled WGS sequence"/>
</dbReference>
<reference evidence="3 4" key="1">
    <citation type="submission" date="2019-08" db="EMBL/GenBank/DDBJ databases">
        <authorList>
            <person name="Khan S.A."/>
            <person name="Jeon C.O."/>
            <person name="Jeong S.E."/>
        </authorList>
    </citation>
    <scope>NUCLEOTIDE SEQUENCE [LARGE SCALE GENOMIC DNA]</scope>
    <source>
        <strain evidence="4">IMCC1728</strain>
    </source>
</reference>
<dbReference type="InterPro" id="IPR021309">
    <property type="entry name" value="YgaP-like_TM"/>
</dbReference>
<keyword evidence="4" id="KW-1185">Reference proteome</keyword>
<keyword evidence="1" id="KW-0472">Membrane</keyword>